<comment type="caution">
    <text evidence="7">The sequence shown here is derived from an EMBL/GenBank/DDBJ whole genome shotgun (WGS) entry which is preliminary data.</text>
</comment>
<dbReference type="GO" id="GO:0000976">
    <property type="term" value="F:transcription cis-regulatory region binding"/>
    <property type="evidence" value="ECO:0007669"/>
    <property type="project" value="TreeGrafter"/>
</dbReference>
<dbReference type="SUPFAM" id="SSF46689">
    <property type="entry name" value="Homeodomain-like"/>
    <property type="match status" value="1"/>
</dbReference>
<dbReference type="InterPro" id="IPR001647">
    <property type="entry name" value="HTH_TetR"/>
</dbReference>
<reference evidence="7 8" key="1">
    <citation type="submission" date="2020-04" db="EMBL/GenBank/DDBJ databases">
        <title>Rhodospirillaceae bacterium KN72 isolated from deep sea.</title>
        <authorList>
            <person name="Zhang D.-C."/>
        </authorList>
    </citation>
    <scope>NUCLEOTIDE SEQUENCE [LARGE SCALE GENOMIC DNA]</scope>
    <source>
        <strain evidence="7 8">KN72</strain>
    </source>
</reference>
<keyword evidence="1" id="KW-0805">Transcription regulation</keyword>
<keyword evidence="8" id="KW-1185">Reference proteome</keyword>
<dbReference type="SUPFAM" id="SSF48498">
    <property type="entry name" value="Tetracyclin repressor-like, C-terminal domain"/>
    <property type="match status" value="1"/>
</dbReference>
<evidence type="ECO:0000313" key="8">
    <source>
        <dbReference type="Proteomes" id="UP000539372"/>
    </source>
</evidence>
<evidence type="ECO:0000313" key="7">
    <source>
        <dbReference type="EMBL" id="NMM43277.1"/>
    </source>
</evidence>
<dbReference type="Proteomes" id="UP000539372">
    <property type="component" value="Unassembled WGS sequence"/>
</dbReference>
<name>A0A7Y0DX88_9PROT</name>
<proteinExistence type="predicted"/>
<dbReference type="PANTHER" id="PTHR30055">
    <property type="entry name" value="HTH-TYPE TRANSCRIPTIONAL REGULATOR RUTR"/>
    <property type="match status" value="1"/>
</dbReference>
<dbReference type="EMBL" id="JABBNT010000001">
    <property type="protein sequence ID" value="NMM43277.1"/>
    <property type="molecule type" value="Genomic_DNA"/>
</dbReference>
<organism evidence="7 8">
    <name type="scientific">Pacificispira spongiicola</name>
    <dbReference type="NCBI Taxonomy" id="2729598"/>
    <lineage>
        <taxon>Bacteria</taxon>
        <taxon>Pseudomonadati</taxon>
        <taxon>Pseudomonadota</taxon>
        <taxon>Alphaproteobacteria</taxon>
        <taxon>Rhodospirillales</taxon>
        <taxon>Rhodospirillaceae</taxon>
        <taxon>Pacificispira</taxon>
    </lineage>
</organism>
<dbReference type="Pfam" id="PF14246">
    <property type="entry name" value="TetR_C_7"/>
    <property type="match status" value="1"/>
</dbReference>
<dbReference type="InterPro" id="IPR039536">
    <property type="entry name" value="TetR_C_Proteobacteria"/>
</dbReference>
<evidence type="ECO:0000256" key="4">
    <source>
        <dbReference type="PROSITE-ProRule" id="PRU00335"/>
    </source>
</evidence>
<evidence type="ECO:0000256" key="5">
    <source>
        <dbReference type="SAM" id="MobiDB-lite"/>
    </source>
</evidence>
<protein>
    <submittedName>
        <fullName evidence="7">TetR/AcrR family transcriptional regulator</fullName>
    </submittedName>
</protein>
<dbReference type="Gene3D" id="1.10.357.10">
    <property type="entry name" value="Tetracycline Repressor, domain 2"/>
    <property type="match status" value="1"/>
</dbReference>
<keyword evidence="3" id="KW-0804">Transcription</keyword>
<evidence type="ECO:0000256" key="1">
    <source>
        <dbReference type="ARBA" id="ARBA00023015"/>
    </source>
</evidence>
<dbReference type="GO" id="GO:0003700">
    <property type="term" value="F:DNA-binding transcription factor activity"/>
    <property type="evidence" value="ECO:0007669"/>
    <property type="project" value="TreeGrafter"/>
</dbReference>
<evidence type="ECO:0000259" key="6">
    <source>
        <dbReference type="PROSITE" id="PS50977"/>
    </source>
</evidence>
<dbReference type="RefSeq" id="WP_169623568.1">
    <property type="nucleotide sequence ID" value="NZ_JABBNT010000001.1"/>
</dbReference>
<feature type="region of interest" description="Disordered" evidence="5">
    <location>
        <begin position="10"/>
        <end position="29"/>
    </location>
</feature>
<feature type="DNA-binding region" description="H-T-H motif" evidence="4">
    <location>
        <begin position="49"/>
        <end position="68"/>
    </location>
</feature>
<evidence type="ECO:0000256" key="2">
    <source>
        <dbReference type="ARBA" id="ARBA00023125"/>
    </source>
</evidence>
<feature type="domain" description="HTH tetR-type" evidence="6">
    <location>
        <begin position="27"/>
        <end position="86"/>
    </location>
</feature>
<dbReference type="InterPro" id="IPR009057">
    <property type="entry name" value="Homeodomain-like_sf"/>
</dbReference>
<dbReference type="AlphaFoldDB" id="A0A7Y0DX88"/>
<evidence type="ECO:0000256" key="3">
    <source>
        <dbReference type="ARBA" id="ARBA00023163"/>
    </source>
</evidence>
<dbReference type="PRINTS" id="PR00455">
    <property type="entry name" value="HTHTETR"/>
</dbReference>
<dbReference type="PANTHER" id="PTHR30055:SF234">
    <property type="entry name" value="HTH-TYPE TRANSCRIPTIONAL REGULATOR BETI"/>
    <property type="match status" value="1"/>
</dbReference>
<dbReference type="InterPro" id="IPR050109">
    <property type="entry name" value="HTH-type_TetR-like_transc_reg"/>
</dbReference>
<sequence>MRKICVTTIQDTSQDRRRGRPQELSREEREARILDAAERLFSEDPKGASMDAIAHAAGMSKRTLYEVFDSRIALFEGVIRRLRNSFLRTLKDSEHDLPVRQQLMRVFEPQQHGLDLSVPLALLRTIIIETPRHPELGEALLREGKAAGDAYVADILREAVRRGEIDVPDPDLAAEILGDMVCMNPLEKLLSPIDLVIEKKESTKRLEAAVDIFLSGVAVKP</sequence>
<keyword evidence="2 4" id="KW-0238">DNA-binding</keyword>
<accession>A0A7Y0DX88</accession>
<dbReference type="PROSITE" id="PS50977">
    <property type="entry name" value="HTH_TETR_2"/>
    <property type="match status" value="1"/>
</dbReference>
<dbReference type="Pfam" id="PF00440">
    <property type="entry name" value="TetR_N"/>
    <property type="match status" value="1"/>
</dbReference>
<dbReference type="InterPro" id="IPR036271">
    <property type="entry name" value="Tet_transcr_reg_TetR-rel_C_sf"/>
</dbReference>
<feature type="compositionally biased region" description="Basic and acidic residues" evidence="5">
    <location>
        <begin position="13"/>
        <end position="29"/>
    </location>
</feature>
<gene>
    <name evidence="7" type="ORF">HH303_02225</name>
</gene>